<dbReference type="Pfam" id="PF01168">
    <property type="entry name" value="Ala_racemase_N"/>
    <property type="match status" value="1"/>
</dbReference>
<dbReference type="RefSeq" id="WP_147824271.1">
    <property type="nucleotide sequence ID" value="NZ_BAAARG010000001.1"/>
</dbReference>
<gene>
    <name evidence="6" type="ORF">FVP60_00150</name>
</gene>
<protein>
    <submittedName>
        <fullName evidence="6">Alanine racemase</fullName>
    </submittedName>
</protein>
<dbReference type="PANTHER" id="PTHR30511">
    <property type="entry name" value="ALANINE RACEMASE"/>
    <property type="match status" value="1"/>
</dbReference>
<sequence>MTQHREAVAPAELVVDLDALAANIATIRARVAPAEPMLVVKDDAYAHGLVPIVTRAWREGVRWIGALDVTTGMQVREALGDEARIFAWMLAGADDIADAIAARLDCGVGSEPLLDEIAAAAGDEPVAVHLKIDTGLHRNGVRPERWQAFVAQAHEYELAGRIRVAGIWSHIAEASDDDDDVSRDVFDTAVAAARAAGLRPQKLHLAASAAAFARPEFRYDMVRIGAFAYGIRSTDGPADADLGITPIATLHAGVRHVSADAVVIDAGWNAVPSTAANQVAIQTPAGPRAVNRIGSDLIVCEPWPAVPGDRLALFGGSALESATDIAERIGTIGEEIVLRISPEIPRRYLP</sequence>
<evidence type="ECO:0000256" key="2">
    <source>
        <dbReference type="ARBA" id="ARBA00022898"/>
    </source>
</evidence>
<dbReference type="Gene3D" id="3.20.20.10">
    <property type="entry name" value="Alanine racemase"/>
    <property type="match status" value="1"/>
</dbReference>
<evidence type="ECO:0000313" key="7">
    <source>
        <dbReference type="Proteomes" id="UP000321196"/>
    </source>
</evidence>
<dbReference type="GO" id="GO:0009252">
    <property type="term" value="P:peptidoglycan biosynthetic process"/>
    <property type="evidence" value="ECO:0007669"/>
    <property type="project" value="TreeGrafter"/>
</dbReference>
<name>A0A5C8HMV3_9MICO</name>
<evidence type="ECO:0000256" key="3">
    <source>
        <dbReference type="ARBA" id="ARBA00023235"/>
    </source>
</evidence>
<dbReference type="PANTHER" id="PTHR30511:SF0">
    <property type="entry name" value="ALANINE RACEMASE, CATABOLIC-RELATED"/>
    <property type="match status" value="1"/>
</dbReference>
<dbReference type="GO" id="GO:0030170">
    <property type="term" value="F:pyridoxal phosphate binding"/>
    <property type="evidence" value="ECO:0007669"/>
    <property type="project" value="TreeGrafter"/>
</dbReference>
<proteinExistence type="predicted"/>
<evidence type="ECO:0000256" key="4">
    <source>
        <dbReference type="PIRSR" id="PIRSR600821-50"/>
    </source>
</evidence>
<dbReference type="SUPFAM" id="SSF51419">
    <property type="entry name" value="PLP-binding barrel"/>
    <property type="match status" value="1"/>
</dbReference>
<dbReference type="GO" id="GO:0005829">
    <property type="term" value="C:cytosol"/>
    <property type="evidence" value="ECO:0007669"/>
    <property type="project" value="TreeGrafter"/>
</dbReference>
<comment type="cofactor">
    <cofactor evidence="1 4">
        <name>pyridoxal 5'-phosphate</name>
        <dbReference type="ChEBI" id="CHEBI:597326"/>
    </cofactor>
</comment>
<accession>A0A5C8HMV3</accession>
<dbReference type="AlphaFoldDB" id="A0A5C8HMV3"/>
<dbReference type="GO" id="GO:0030632">
    <property type="term" value="P:D-alanine biosynthetic process"/>
    <property type="evidence" value="ECO:0007669"/>
    <property type="project" value="TreeGrafter"/>
</dbReference>
<dbReference type="InterPro" id="IPR009006">
    <property type="entry name" value="Ala_racemase/Decarboxylase_C"/>
</dbReference>
<dbReference type="GO" id="GO:0008784">
    <property type="term" value="F:alanine racemase activity"/>
    <property type="evidence" value="ECO:0007669"/>
    <property type="project" value="InterPro"/>
</dbReference>
<dbReference type="Proteomes" id="UP000321196">
    <property type="component" value="Unassembled WGS sequence"/>
</dbReference>
<dbReference type="PRINTS" id="PR00992">
    <property type="entry name" value="ALARACEMASE"/>
</dbReference>
<keyword evidence="7" id="KW-1185">Reference proteome</keyword>
<dbReference type="Gene3D" id="2.40.37.10">
    <property type="entry name" value="Lyase, Ornithine Decarboxylase, Chain A, domain 1"/>
    <property type="match status" value="2"/>
</dbReference>
<organism evidence="6 7">
    <name type="scientific">Microbacterium mitrae</name>
    <dbReference type="NCBI Taxonomy" id="664640"/>
    <lineage>
        <taxon>Bacteria</taxon>
        <taxon>Bacillati</taxon>
        <taxon>Actinomycetota</taxon>
        <taxon>Actinomycetes</taxon>
        <taxon>Micrococcales</taxon>
        <taxon>Microbacteriaceae</taxon>
        <taxon>Microbacterium</taxon>
    </lineage>
</organism>
<reference evidence="6 7" key="1">
    <citation type="submission" date="2019-08" db="EMBL/GenBank/DDBJ databases">
        <authorList>
            <person name="Dong K."/>
        </authorList>
    </citation>
    <scope>NUCLEOTIDE SEQUENCE [LARGE SCALE GENOMIC DNA]</scope>
    <source>
        <strain evidence="6 7">M4-8</strain>
    </source>
</reference>
<evidence type="ECO:0000256" key="1">
    <source>
        <dbReference type="ARBA" id="ARBA00001933"/>
    </source>
</evidence>
<feature type="modified residue" description="N6-(pyridoxal phosphate)lysine" evidence="4">
    <location>
        <position position="41"/>
    </location>
</feature>
<dbReference type="InterPro" id="IPR001608">
    <property type="entry name" value="Ala_racemase_N"/>
</dbReference>
<dbReference type="EMBL" id="VRSW01000001">
    <property type="protein sequence ID" value="TXK05460.1"/>
    <property type="molecule type" value="Genomic_DNA"/>
</dbReference>
<comment type="caution">
    <text evidence="6">The sequence shown here is derived from an EMBL/GenBank/DDBJ whole genome shotgun (WGS) entry which is preliminary data.</text>
</comment>
<evidence type="ECO:0000259" key="5">
    <source>
        <dbReference type="Pfam" id="PF01168"/>
    </source>
</evidence>
<feature type="domain" description="Alanine racemase N-terminal" evidence="5">
    <location>
        <begin position="15"/>
        <end position="232"/>
    </location>
</feature>
<keyword evidence="3" id="KW-0413">Isomerase</keyword>
<dbReference type="InterPro" id="IPR029066">
    <property type="entry name" value="PLP-binding_barrel"/>
</dbReference>
<dbReference type="OrthoDB" id="9813814at2"/>
<evidence type="ECO:0000313" key="6">
    <source>
        <dbReference type="EMBL" id="TXK05460.1"/>
    </source>
</evidence>
<dbReference type="InterPro" id="IPR000821">
    <property type="entry name" value="Ala_racemase"/>
</dbReference>
<keyword evidence="2 4" id="KW-0663">Pyridoxal phosphate</keyword>